<proteinExistence type="predicted"/>
<gene>
    <name evidence="1" type="ORF">TNCV_4719441</name>
</gene>
<evidence type="ECO:0000313" key="2">
    <source>
        <dbReference type="Proteomes" id="UP000887159"/>
    </source>
</evidence>
<dbReference type="AlphaFoldDB" id="A0A8X6W605"/>
<comment type="caution">
    <text evidence="1">The sequence shown here is derived from an EMBL/GenBank/DDBJ whole genome shotgun (WGS) entry which is preliminary data.</text>
</comment>
<keyword evidence="2" id="KW-1185">Reference proteome</keyword>
<dbReference type="Proteomes" id="UP000887159">
    <property type="component" value="Unassembled WGS sequence"/>
</dbReference>
<dbReference type="EMBL" id="BMAU01021387">
    <property type="protein sequence ID" value="GFY28809.1"/>
    <property type="molecule type" value="Genomic_DNA"/>
</dbReference>
<evidence type="ECO:0000313" key="1">
    <source>
        <dbReference type="EMBL" id="GFY28809.1"/>
    </source>
</evidence>
<sequence length="104" mass="10388">MNSNVVLGVQLLIDRKSGSVGRGLGGASGGGGLGGLGGGGSGGGGLGGLPSCKLLLLTTFLSSSNSKICVNFLTIKDVMLMYFALSPLMSAHRKALPNTDFSEE</sequence>
<organism evidence="1 2">
    <name type="scientific">Trichonephila clavipes</name>
    <name type="common">Golden silk orbweaver</name>
    <name type="synonym">Nephila clavipes</name>
    <dbReference type="NCBI Taxonomy" id="2585209"/>
    <lineage>
        <taxon>Eukaryota</taxon>
        <taxon>Metazoa</taxon>
        <taxon>Ecdysozoa</taxon>
        <taxon>Arthropoda</taxon>
        <taxon>Chelicerata</taxon>
        <taxon>Arachnida</taxon>
        <taxon>Araneae</taxon>
        <taxon>Araneomorphae</taxon>
        <taxon>Entelegynae</taxon>
        <taxon>Araneoidea</taxon>
        <taxon>Nephilidae</taxon>
        <taxon>Trichonephila</taxon>
    </lineage>
</organism>
<protein>
    <submittedName>
        <fullName evidence="1">Uncharacterized protein</fullName>
    </submittedName>
</protein>
<accession>A0A8X6W605</accession>
<name>A0A8X6W605_TRICX</name>
<reference evidence="1" key="1">
    <citation type="submission" date="2020-08" db="EMBL/GenBank/DDBJ databases">
        <title>Multicomponent nature underlies the extraordinary mechanical properties of spider dragline silk.</title>
        <authorList>
            <person name="Kono N."/>
            <person name="Nakamura H."/>
            <person name="Mori M."/>
            <person name="Yoshida Y."/>
            <person name="Ohtoshi R."/>
            <person name="Malay A.D."/>
            <person name="Moran D.A.P."/>
            <person name="Tomita M."/>
            <person name="Numata K."/>
            <person name="Arakawa K."/>
        </authorList>
    </citation>
    <scope>NUCLEOTIDE SEQUENCE</scope>
</reference>